<evidence type="ECO:0000259" key="6">
    <source>
        <dbReference type="Pfam" id="PF00155"/>
    </source>
</evidence>
<evidence type="ECO:0000313" key="8">
    <source>
        <dbReference type="Proteomes" id="UP000014216"/>
    </source>
</evidence>
<sequence>MNPFFDPVIDRTHTHSMKWEKYEGTDILPMWVADMDFKAPPAVLAALTKVIDHGVLGYTRVSRDLNRIVADRLTALYGWAVEPDWLVWIPGVVSGLNVVCRAFGKQDQPLVTTTPIYPPFLSVSDHCGKPLITLPMIRESNRSTLDFDALERVFQTGPAVFLFCSPYNPCGTLFTREELEHLTTLCETYDILLCSDEIHSDFVLDPENRHIPTASLSEAAAQRTITLMAPSKTYNIPGLGCAFAVIPNAGLRTRFKAACKGIVPSVNLMGLAAAKAAYDVCDDWLSQLVSYLAENRNTVMKQINELPGCRLDPITATYLAWIDVRETGLTDPVRFFEEHGVGLSDGSFFGSPGFVRLNFGCPATVLEKGLDRMAQAMKRRI</sequence>
<gene>
    <name evidence="7" type="primary">malY</name>
    <name evidence="7" type="ORF">Dpo_10c00570</name>
</gene>
<dbReference type="PANTHER" id="PTHR43525:SF1">
    <property type="entry name" value="PROTEIN MALY"/>
    <property type="match status" value="1"/>
</dbReference>
<dbReference type="InterPro" id="IPR004839">
    <property type="entry name" value="Aminotransferase_I/II_large"/>
</dbReference>
<keyword evidence="8" id="KW-1185">Reference proteome</keyword>
<dbReference type="PATRIC" id="fig|1286635.3.peg.3897"/>
<name>S0FY23_9BACT</name>
<dbReference type="GO" id="GO:0030170">
    <property type="term" value="F:pyridoxal phosphate binding"/>
    <property type="evidence" value="ECO:0007669"/>
    <property type="project" value="InterPro"/>
</dbReference>
<comment type="cofactor">
    <cofactor evidence="1">
        <name>pyridoxal 5'-phosphate</name>
        <dbReference type="ChEBI" id="CHEBI:597326"/>
    </cofactor>
</comment>
<dbReference type="SUPFAM" id="SSF53383">
    <property type="entry name" value="PLP-dependent transferases"/>
    <property type="match status" value="1"/>
</dbReference>
<evidence type="ECO:0000256" key="1">
    <source>
        <dbReference type="ARBA" id="ARBA00001933"/>
    </source>
</evidence>
<dbReference type="InterPro" id="IPR015421">
    <property type="entry name" value="PyrdxlP-dep_Trfase_major"/>
</dbReference>
<dbReference type="InterPro" id="IPR015424">
    <property type="entry name" value="PyrdxlP-dep_Trfase"/>
</dbReference>
<dbReference type="Pfam" id="PF00155">
    <property type="entry name" value="Aminotran_1_2"/>
    <property type="match status" value="1"/>
</dbReference>
<evidence type="ECO:0000256" key="4">
    <source>
        <dbReference type="ARBA" id="ARBA00023239"/>
    </source>
</evidence>
<dbReference type="InterPro" id="IPR027619">
    <property type="entry name" value="C-S_lyase_PatB-like"/>
</dbReference>
<protein>
    <recommendedName>
        <fullName evidence="2">cysteine-S-conjugate beta-lyase</fullName>
        <ecNumber evidence="2">4.4.1.13</ecNumber>
    </recommendedName>
</protein>
<accession>S0FY23</accession>
<dbReference type="InterPro" id="IPR015422">
    <property type="entry name" value="PyrdxlP-dep_Trfase_small"/>
</dbReference>
<evidence type="ECO:0000256" key="3">
    <source>
        <dbReference type="ARBA" id="ARBA00022898"/>
    </source>
</evidence>
<dbReference type="GO" id="GO:0047804">
    <property type="term" value="F:cysteine-S-conjugate beta-lyase activity"/>
    <property type="evidence" value="ECO:0007669"/>
    <property type="project" value="UniProtKB-EC"/>
</dbReference>
<dbReference type="Gene3D" id="3.40.640.10">
    <property type="entry name" value="Type I PLP-dependent aspartate aminotransferase-like (Major domain)"/>
    <property type="match status" value="1"/>
</dbReference>
<dbReference type="EC" id="4.4.1.13" evidence="2"/>
<proteinExistence type="inferred from homology"/>
<dbReference type="NCBIfam" id="TIGR04350">
    <property type="entry name" value="C_S_lyase_PatB"/>
    <property type="match status" value="1"/>
</dbReference>
<dbReference type="AlphaFoldDB" id="S0FY23"/>
<feature type="domain" description="Aminotransferase class I/classII large" evidence="6">
    <location>
        <begin position="34"/>
        <end position="372"/>
    </location>
</feature>
<comment type="caution">
    <text evidence="7">The sequence shown here is derived from an EMBL/GenBank/DDBJ whole genome shotgun (WGS) entry which is preliminary data.</text>
</comment>
<evidence type="ECO:0000256" key="5">
    <source>
        <dbReference type="ARBA" id="ARBA00037974"/>
    </source>
</evidence>
<dbReference type="PANTHER" id="PTHR43525">
    <property type="entry name" value="PROTEIN MALY"/>
    <property type="match status" value="1"/>
</dbReference>
<dbReference type="Proteomes" id="UP000014216">
    <property type="component" value="Unassembled WGS sequence"/>
</dbReference>
<comment type="similarity">
    <text evidence="5">Belongs to the class-II pyridoxal-phosphate-dependent aminotransferase family. MalY/PatB cystathionine beta-lyase subfamily.</text>
</comment>
<dbReference type="OrthoDB" id="9803354at2"/>
<evidence type="ECO:0000313" key="7">
    <source>
        <dbReference type="EMBL" id="EMS78064.1"/>
    </source>
</evidence>
<keyword evidence="3" id="KW-0663">Pyridoxal phosphate</keyword>
<dbReference type="CDD" id="cd00609">
    <property type="entry name" value="AAT_like"/>
    <property type="match status" value="1"/>
</dbReference>
<organism evidence="7 8">
    <name type="scientific">Desulfotignum phosphitoxidans DSM 13687</name>
    <dbReference type="NCBI Taxonomy" id="1286635"/>
    <lineage>
        <taxon>Bacteria</taxon>
        <taxon>Pseudomonadati</taxon>
        <taxon>Thermodesulfobacteriota</taxon>
        <taxon>Desulfobacteria</taxon>
        <taxon>Desulfobacterales</taxon>
        <taxon>Desulfobacteraceae</taxon>
        <taxon>Desulfotignum</taxon>
    </lineage>
</organism>
<dbReference type="RefSeq" id="WP_006967866.1">
    <property type="nucleotide sequence ID" value="NZ_APJX01000010.1"/>
</dbReference>
<dbReference type="InterPro" id="IPR051798">
    <property type="entry name" value="Class-II_PLP-Dep_Aminotrans"/>
</dbReference>
<reference evidence="7 8" key="1">
    <citation type="journal article" date="2013" name="Genome Announc.">
        <title>Draft Genome Sequence of Desulfotignum phosphitoxidans DSM 13687 Strain FiPS-3.</title>
        <authorList>
            <person name="Poehlein A."/>
            <person name="Daniel R."/>
            <person name="Simeonova D.D."/>
        </authorList>
    </citation>
    <scope>NUCLEOTIDE SEQUENCE [LARGE SCALE GENOMIC DNA]</scope>
    <source>
        <strain evidence="7 8">DSM 13687</strain>
    </source>
</reference>
<dbReference type="Gene3D" id="3.90.1150.10">
    <property type="entry name" value="Aspartate Aminotransferase, domain 1"/>
    <property type="match status" value="1"/>
</dbReference>
<dbReference type="EMBL" id="APJX01000010">
    <property type="protein sequence ID" value="EMS78064.1"/>
    <property type="molecule type" value="Genomic_DNA"/>
</dbReference>
<keyword evidence="4 7" id="KW-0456">Lyase</keyword>
<evidence type="ECO:0000256" key="2">
    <source>
        <dbReference type="ARBA" id="ARBA00012224"/>
    </source>
</evidence>